<name>A0ABS6SJB5_9SPHN</name>
<gene>
    <name evidence="1" type="ORF">KCG45_00030</name>
</gene>
<dbReference type="Proteomes" id="UP000699975">
    <property type="component" value="Unassembled WGS sequence"/>
</dbReference>
<keyword evidence="2" id="KW-1185">Reference proteome</keyword>
<reference evidence="1 2" key="1">
    <citation type="submission" date="2021-04" db="EMBL/GenBank/DDBJ databases">
        <authorList>
            <person name="Pira H."/>
            <person name="Risdian C."/>
            <person name="Wink J."/>
        </authorList>
    </citation>
    <scope>NUCLEOTIDE SEQUENCE [LARGE SCALE GENOMIC DNA]</scope>
    <source>
        <strain evidence="1 2">WH131</strain>
    </source>
</reference>
<evidence type="ECO:0000313" key="2">
    <source>
        <dbReference type="Proteomes" id="UP000699975"/>
    </source>
</evidence>
<evidence type="ECO:0000313" key="1">
    <source>
        <dbReference type="EMBL" id="MBV7264563.1"/>
    </source>
</evidence>
<comment type="caution">
    <text evidence="1">The sequence shown here is derived from an EMBL/GenBank/DDBJ whole genome shotgun (WGS) entry which is preliminary data.</text>
</comment>
<accession>A0ABS6SJB5</accession>
<dbReference type="EMBL" id="JAGSPB010000001">
    <property type="protein sequence ID" value="MBV7264563.1"/>
    <property type="molecule type" value="Genomic_DNA"/>
</dbReference>
<sequence>MAEKQVSEPDPNRIEMLADLAGMFPGMFNETPIRSFFDEDQAPFARISSLDPLKAASVFAGMLLDPSLQSNCIRLEALVHIVLHQANGRQKLNPKLAAKLFAAMEESFCARLEDPAEDLFASSVRTEQGNFRILEGVWEGNTFYLQLFLNTISDMPRNSSYDELRECVFALLKLSDMAAERAGVDRNCLGEELPSETLNASQVSKLARYRGWVRFSFGELEEAGINPLALSPFIFEVRKRDELVDQSLGSSLLEKHPLVRDASHVYLILPSAVSAAIRLFIIDRMLASGMREHFAAGLGREYAKLFARTPLLGDRRDPNLKFHKIDGHIVTGATIQVDIGRYVNFVFVADSLEAIEETGLVGLNPAAVTFSDHIEEWIDFSWSTVPEDPDFKGCLQVFVSCGIGRPLAAGMPELDRDGWEYAFLSAYDFFTLSWLPDFKPLTLWRILNSKKKATGLGASLQNINGLINLVAWSRSLDSHLIPHGQMPDEFADGGPAFILIDQNSQRALRHEVRTVHDPIVAPFIDDRWIRIRKNAISKLKEDEEAPLYAQDDGSNDPILSCFIAPKRPWWAAAIAPDEVPGFIRYERFRMISMWLARAAPVLDAIGSLPAGPIYWEAAFDQRPTDLYESEGPISAVEALATISVEVDHANCTVRTRCEAKFERAFQNVENVAETALVSALVQGVLELGKSKAADANILVQAIVKSPEVRHGHAFKAKGVRDHLRGDLHGHVTYIDDYDDADLKLGLGWRVRERKAGNKIKGKQECTSFLNALVEDLKRELLRDLARFERADLIHFLVRNYEISVVDRERWRRTARAVIAIREDKAAAMQWIAEHQFRLNAVFQSTRMLVEMASCTSPLGEGERAGEVELSRLMARAGELYHLGGFSDAIRWGVMNPELRITPLGDVHANFDFVDEIFEPHSLDTVRVRTQHDIDRYAEFVTEFDDDDDTEKEPEPAFLEAWEEQYGATFDETCLLISHFEEIGIERGKAVLQMRRSELGQVESDKIEVREGAIENMLNALTLPRRTSFDELPAGFQQRDLRMWQFRRELSFLRRPIVQLDDAQDPLLLFAPGMIQEAVWYAMANLLDGTFPEDQLKPKMRSWKHKAEGRRGTRFAEKVAESCRASGWRAETEVKITKVLGRATERDFGDVDVLAWHEETGRILIIECKDVQFRKTLGEMAEQLADYRGELNSKGKPDYLKRHLDRMDILIEDRGALERYISLSVATELESHLMFRYPVPMEYSLKSMSDKVTVTNFSNIADIL</sequence>
<proteinExistence type="predicted"/>
<dbReference type="RefSeq" id="WP_218315125.1">
    <property type="nucleotide sequence ID" value="NZ_JAGSPB010000001.1"/>
</dbReference>
<organism evidence="1 2">
    <name type="scientific">Erythrobacter ani</name>
    <dbReference type="NCBI Taxonomy" id="2827235"/>
    <lineage>
        <taxon>Bacteria</taxon>
        <taxon>Pseudomonadati</taxon>
        <taxon>Pseudomonadota</taxon>
        <taxon>Alphaproteobacteria</taxon>
        <taxon>Sphingomonadales</taxon>
        <taxon>Erythrobacteraceae</taxon>
        <taxon>Erythrobacter/Porphyrobacter group</taxon>
        <taxon>Erythrobacter</taxon>
    </lineage>
</organism>
<protein>
    <submittedName>
        <fullName evidence="1">Uncharacterized protein</fullName>
    </submittedName>
</protein>